<feature type="transmembrane region" description="Helical" evidence="8">
    <location>
        <begin position="484"/>
        <end position="507"/>
    </location>
</feature>
<evidence type="ECO:0000256" key="8">
    <source>
        <dbReference type="SAM" id="Phobius"/>
    </source>
</evidence>
<evidence type="ECO:0000313" key="11">
    <source>
        <dbReference type="EMBL" id="CAF4131000.1"/>
    </source>
</evidence>
<dbReference type="AlphaFoldDB" id="A0A815Q9C2"/>
<organism evidence="10 13">
    <name type="scientific">Didymodactylos carnosus</name>
    <dbReference type="NCBI Taxonomy" id="1234261"/>
    <lineage>
        <taxon>Eukaryota</taxon>
        <taxon>Metazoa</taxon>
        <taxon>Spiralia</taxon>
        <taxon>Gnathifera</taxon>
        <taxon>Rotifera</taxon>
        <taxon>Eurotatoria</taxon>
        <taxon>Bdelloidea</taxon>
        <taxon>Philodinida</taxon>
        <taxon>Philodinidae</taxon>
        <taxon>Didymodactylos</taxon>
    </lineage>
</organism>
<keyword evidence="7 8" id="KW-0472">Membrane</keyword>
<protein>
    <recommendedName>
        <fullName evidence="14">Oligopeptide transporter</fullName>
    </recommendedName>
</protein>
<accession>A0A815Q9C2</accession>
<comment type="caution">
    <text evidence="10">The sequence shown here is derived from an EMBL/GenBank/DDBJ whole genome shotgun (WGS) entry which is preliminary data.</text>
</comment>
<proteinExistence type="predicted"/>
<dbReference type="OrthoDB" id="9986677at2759"/>
<keyword evidence="3 8" id="KW-0812">Transmembrane</keyword>
<keyword evidence="6 8" id="KW-1133">Transmembrane helix</keyword>
<evidence type="ECO:0000256" key="7">
    <source>
        <dbReference type="ARBA" id="ARBA00023136"/>
    </source>
</evidence>
<feature type="transmembrane region" description="Helical" evidence="8">
    <location>
        <begin position="237"/>
        <end position="258"/>
    </location>
</feature>
<keyword evidence="2" id="KW-0813">Transport</keyword>
<name>A0A815Q9C2_9BILA</name>
<dbReference type="Proteomes" id="UP000677228">
    <property type="component" value="Unassembled WGS sequence"/>
</dbReference>
<keyword evidence="4" id="KW-0571">Peptide transport</keyword>
<feature type="transmembrane region" description="Helical" evidence="8">
    <location>
        <begin position="45"/>
        <end position="70"/>
    </location>
</feature>
<keyword evidence="5" id="KW-0653">Protein transport</keyword>
<evidence type="ECO:0008006" key="14">
    <source>
        <dbReference type="Google" id="ProtNLM"/>
    </source>
</evidence>
<dbReference type="PANTHER" id="PTHR22601">
    <property type="entry name" value="ISP4 LIKE PROTEIN"/>
    <property type="match status" value="1"/>
</dbReference>
<dbReference type="EMBL" id="CAJOBA010042327">
    <property type="protein sequence ID" value="CAF4131000.1"/>
    <property type="molecule type" value="Genomic_DNA"/>
</dbReference>
<reference evidence="10" key="1">
    <citation type="submission" date="2021-02" db="EMBL/GenBank/DDBJ databases">
        <authorList>
            <person name="Nowell W R."/>
        </authorList>
    </citation>
    <scope>NUCLEOTIDE SEQUENCE</scope>
</reference>
<feature type="transmembrane region" description="Helical" evidence="8">
    <location>
        <begin position="407"/>
        <end position="428"/>
    </location>
</feature>
<evidence type="ECO:0000313" key="12">
    <source>
        <dbReference type="EMBL" id="CAF4330505.1"/>
    </source>
</evidence>
<comment type="subcellular location">
    <subcellularLocation>
        <location evidence="1">Membrane</location>
        <topology evidence="1">Multi-pass membrane protein</topology>
    </subcellularLocation>
</comment>
<dbReference type="NCBIfam" id="TIGR00728">
    <property type="entry name" value="OPT_sfam"/>
    <property type="match status" value="1"/>
</dbReference>
<dbReference type="InterPro" id="IPR004813">
    <property type="entry name" value="OPT"/>
</dbReference>
<feature type="transmembrane region" description="Helical" evidence="8">
    <location>
        <begin position="264"/>
        <end position="282"/>
    </location>
</feature>
<feature type="transmembrane region" description="Helical" evidence="8">
    <location>
        <begin position="449"/>
        <end position="472"/>
    </location>
</feature>
<dbReference type="InterPro" id="IPR004648">
    <property type="entry name" value="Oligpept_transpt"/>
</dbReference>
<dbReference type="Proteomes" id="UP000681722">
    <property type="component" value="Unassembled WGS sequence"/>
</dbReference>
<feature type="transmembrane region" description="Helical" evidence="8">
    <location>
        <begin position="121"/>
        <end position="140"/>
    </location>
</feature>
<dbReference type="GO" id="GO:0015031">
    <property type="term" value="P:protein transport"/>
    <property type="evidence" value="ECO:0007669"/>
    <property type="project" value="UniProtKB-KW"/>
</dbReference>
<evidence type="ECO:0000313" key="10">
    <source>
        <dbReference type="EMBL" id="CAF1460101.1"/>
    </source>
</evidence>
<dbReference type="GO" id="GO:0016020">
    <property type="term" value="C:membrane"/>
    <property type="evidence" value="ECO:0007669"/>
    <property type="project" value="UniProtKB-SubCell"/>
</dbReference>
<evidence type="ECO:0000313" key="9">
    <source>
        <dbReference type="EMBL" id="CAF1320986.1"/>
    </source>
</evidence>
<evidence type="ECO:0000256" key="5">
    <source>
        <dbReference type="ARBA" id="ARBA00022927"/>
    </source>
</evidence>
<evidence type="ECO:0000256" key="6">
    <source>
        <dbReference type="ARBA" id="ARBA00022989"/>
    </source>
</evidence>
<sequence length="541" mass="62598">MRRFLVWPSEMIWPYNLPYIAFLRTIHEKEQSLASKWLNISRIKFFIIVCTCSTIYYFLPGYIMPVLTAFSWLCYINPKNVLLSQLTGNGGFGFGSLQFDWASTGIAYLGSPILSPRWAQMNILVGFILFIWIFIPIFYYTNVWNFKNLPISSPQFFYNTVTVNLTNGTTIDTQSVSLTATYVIGYNLFFASLAALIVHTILYHGQEILKQSHTSLNKRQNDVHCTMMSKYNEVPDWEYGLIFLCAFLCACICCHYGQFMPWYYLFLIIPLTFLSLLPAGIVRAQSNIFISISNMSFILGGLLLQNDPIGNTTFYNCMWSIQDQPLSLLRGLKFGHYMKISPRAMFSIQLLTTILTTIVKYSISNHLLNSVPGICDTNLDWQCLYLGQSGILYSQEDPSDVLGRRSIYSPMLWLILVGALLPIIFWLLKQKFPHVQWLQHVHIPIMLATFALIVFSSATAYLTSWLIIGFIFHTLIRKWWWDRYALLFSIAMDMGVQISLFFIFFVLKYRNVSFPQWWGIGGQYRDNCPLSHANYYGKYPE</sequence>
<dbReference type="Proteomes" id="UP000682733">
    <property type="component" value="Unassembled WGS sequence"/>
</dbReference>
<dbReference type="EMBL" id="CAJOBC010085396">
    <property type="protein sequence ID" value="CAF4330505.1"/>
    <property type="molecule type" value="Genomic_DNA"/>
</dbReference>
<dbReference type="Proteomes" id="UP000663829">
    <property type="component" value="Unassembled WGS sequence"/>
</dbReference>
<gene>
    <name evidence="10" type="ORF">GPM918_LOCUS35046</name>
    <name evidence="9" type="ORF">OVA965_LOCUS29435</name>
    <name evidence="12" type="ORF">SRO942_LOCUS35757</name>
    <name evidence="11" type="ORF">TMI583_LOCUS30211</name>
</gene>
<evidence type="ECO:0000256" key="3">
    <source>
        <dbReference type="ARBA" id="ARBA00022692"/>
    </source>
</evidence>
<feature type="transmembrane region" description="Helical" evidence="8">
    <location>
        <begin position="183"/>
        <end position="203"/>
    </location>
</feature>
<dbReference type="EMBL" id="CAJNOQ010019943">
    <property type="protein sequence ID" value="CAF1460101.1"/>
    <property type="molecule type" value="Genomic_DNA"/>
</dbReference>
<dbReference type="GO" id="GO:0035673">
    <property type="term" value="F:oligopeptide transmembrane transporter activity"/>
    <property type="evidence" value="ECO:0007669"/>
    <property type="project" value="InterPro"/>
</dbReference>
<evidence type="ECO:0000313" key="13">
    <source>
        <dbReference type="Proteomes" id="UP000663829"/>
    </source>
</evidence>
<dbReference type="Pfam" id="PF03169">
    <property type="entry name" value="OPT"/>
    <property type="match status" value="1"/>
</dbReference>
<keyword evidence="13" id="KW-1185">Reference proteome</keyword>
<dbReference type="EMBL" id="CAJNOK010020721">
    <property type="protein sequence ID" value="CAF1320986.1"/>
    <property type="molecule type" value="Genomic_DNA"/>
</dbReference>
<evidence type="ECO:0000256" key="1">
    <source>
        <dbReference type="ARBA" id="ARBA00004141"/>
    </source>
</evidence>
<evidence type="ECO:0000256" key="2">
    <source>
        <dbReference type="ARBA" id="ARBA00022448"/>
    </source>
</evidence>
<evidence type="ECO:0000256" key="4">
    <source>
        <dbReference type="ARBA" id="ARBA00022856"/>
    </source>
</evidence>